<dbReference type="InterPro" id="IPR011473">
    <property type="entry name" value="DUF1579"/>
</dbReference>
<feature type="chain" id="PRO_5037511082" evidence="1">
    <location>
        <begin position="22"/>
        <end position="193"/>
    </location>
</feature>
<reference evidence="2" key="2">
    <citation type="journal article" date="2021" name="Microbiome">
        <title>Successional dynamics and alternative stable states in a saline activated sludge microbial community over 9 years.</title>
        <authorList>
            <person name="Wang Y."/>
            <person name="Ye J."/>
            <person name="Ju F."/>
            <person name="Liu L."/>
            <person name="Boyd J.A."/>
            <person name="Deng Y."/>
            <person name="Parks D.H."/>
            <person name="Jiang X."/>
            <person name="Yin X."/>
            <person name="Woodcroft B.J."/>
            <person name="Tyson G.W."/>
            <person name="Hugenholtz P."/>
            <person name="Polz M.F."/>
            <person name="Zhang T."/>
        </authorList>
    </citation>
    <scope>NUCLEOTIDE SEQUENCE</scope>
    <source>
        <strain evidence="2">HKST-UBA01</strain>
    </source>
</reference>
<dbReference type="EMBL" id="JAGQHR010000810">
    <property type="protein sequence ID" value="MCA9729710.1"/>
    <property type="molecule type" value="Genomic_DNA"/>
</dbReference>
<feature type="signal peptide" evidence="1">
    <location>
        <begin position="1"/>
        <end position="21"/>
    </location>
</feature>
<evidence type="ECO:0000313" key="3">
    <source>
        <dbReference type="Proteomes" id="UP000697710"/>
    </source>
</evidence>
<keyword evidence="1" id="KW-0732">Signal</keyword>
<name>A0A956M473_UNCEI</name>
<dbReference type="Proteomes" id="UP000697710">
    <property type="component" value="Unassembled WGS sequence"/>
</dbReference>
<proteinExistence type="predicted"/>
<accession>A0A956M473</accession>
<organism evidence="2 3">
    <name type="scientific">Eiseniibacteriota bacterium</name>
    <dbReference type="NCBI Taxonomy" id="2212470"/>
    <lineage>
        <taxon>Bacteria</taxon>
        <taxon>Candidatus Eiseniibacteriota</taxon>
    </lineage>
</organism>
<sequence>MKKTSLFALGALVCLALPAMAEEPGMNAEAMAAWQEMMTPGPHHEHMAKMAGDWTVHSKMMMDPSAPPMETDGTAHMEMEANGLFLRETVHSPMMGMPWEGHGVFGFDKGLNKHVAIWYDSFGSMIMNFEGGCTDNCGQVTLVSDYTDPMTNQPAQMKIVSSMTDADHMTNKMYSVADGKDTMMGEILYTRKK</sequence>
<evidence type="ECO:0000313" key="2">
    <source>
        <dbReference type="EMBL" id="MCA9729710.1"/>
    </source>
</evidence>
<reference evidence="2" key="1">
    <citation type="submission" date="2020-04" db="EMBL/GenBank/DDBJ databases">
        <authorList>
            <person name="Zhang T."/>
        </authorList>
    </citation>
    <scope>NUCLEOTIDE SEQUENCE</scope>
    <source>
        <strain evidence="2">HKST-UBA01</strain>
    </source>
</reference>
<evidence type="ECO:0000256" key="1">
    <source>
        <dbReference type="SAM" id="SignalP"/>
    </source>
</evidence>
<dbReference type="Pfam" id="PF07617">
    <property type="entry name" value="DUF1579"/>
    <property type="match status" value="1"/>
</dbReference>
<comment type="caution">
    <text evidence="2">The sequence shown here is derived from an EMBL/GenBank/DDBJ whole genome shotgun (WGS) entry which is preliminary data.</text>
</comment>
<dbReference type="AlphaFoldDB" id="A0A956M473"/>
<gene>
    <name evidence="2" type="ORF">KC729_18655</name>
</gene>
<protein>
    <submittedName>
        <fullName evidence="2">DUF1579 family protein</fullName>
    </submittedName>
</protein>